<evidence type="ECO:0000256" key="3">
    <source>
        <dbReference type="ARBA" id="ARBA00022449"/>
    </source>
</evidence>
<dbReference type="PANTHER" id="PTHR32507">
    <property type="entry name" value="NA(+)/H(+) ANTIPORTER 1"/>
    <property type="match status" value="1"/>
</dbReference>
<keyword evidence="5" id="KW-0812">Transmembrane</keyword>
<dbReference type="GO" id="GO:0015297">
    <property type="term" value="F:antiporter activity"/>
    <property type="evidence" value="ECO:0007669"/>
    <property type="project" value="UniProtKB-KW"/>
</dbReference>
<feature type="transmembrane region" description="Helical" evidence="5">
    <location>
        <begin position="31"/>
        <end position="47"/>
    </location>
</feature>
<keyword evidence="5" id="KW-0472">Membrane</keyword>
<evidence type="ECO:0000256" key="5">
    <source>
        <dbReference type="SAM" id="Phobius"/>
    </source>
</evidence>
<accession>A0A090QI19</accession>
<evidence type="ECO:0000256" key="2">
    <source>
        <dbReference type="ARBA" id="ARBA00022448"/>
    </source>
</evidence>
<dbReference type="AlphaFoldDB" id="A0A090QI19"/>
<feature type="transmembrane region" description="Helical" evidence="5">
    <location>
        <begin position="59"/>
        <end position="80"/>
    </location>
</feature>
<dbReference type="PANTHER" id="PTHR32507:SF7">
    <property type="entry name" value="K(+)_H(+) ANTIPORTER NHAP2"/>
    <property type="match status" value="1"/>
</dbReference>
<proteinExistence type="predicted"/>
<sequence>MTANVSVETMLLGVAVLVAVGILLHKPSKTLGIPSLLIFMGIGLAFGNGEWNVVYDNLAVTSLIGGIALNVIVFVGGLNTKNANIAIAYKEGGMLSTFGVLLTTGILGGS</sequence>
<dbReference type="Proteomes" id="UP000029227">
    <property type="component" value="Unassembled WGS sequence"/>
</dbReference>
<evidence type="ECO:0000313" key="6">
    <source>
        <dbReference type="EMBL" id="GAL02546.1"/>
    </source>
</evidence>
<comment type="caution">
    <text evidence="6">The sequence shown here is derived from an EMBL/GenBank/DDBJ whole genome shotgun (WGS) entry which is preliminary data.</text>
</comment>
<dbReference type="GO" id="GO:0006811">
    <property type="term" value="P:monoatomic ion transport"/>
    <property type="evidence" value="ECO:0007669"/>
    <property type="project" value="UniProtKB-KW"/>
</dbReference>
<dbReference type="STRING" id="754436.JCM19237_5439"/>
<dbReference type="EMBL" id="BBMN01000001">
    <property type="protein sequence ID" value="GAL02546.1"/>
    <property type="molecule type" value="Genomic_DNA"/>
</dbReference>
<organism evidence="6 7">
    <name type="scientific">Photobacterium aphoticum</name>
    <dbReference type="NCBI Taxonomy" id="754436"/>
    <lineage>
        <taxon>Bacteria</taxon>
        <taxon>Pseudomonadati</taxon>
        <taxon>Pseudomonadota</taxon>
        <taxon>Gammaproteobacteria</taxon>
        <taxon>Vibrionales</taxon>
        <taxon>Vibrionaceae</taxon>
        <taxon>Photobacterium</taxon>
    </lineage>
</organism>
<name>A0A090QI19_9GAMM</name>
<evidence type="ECO:0000313" key="7">
    <source>
        <dbReference type="Proteomes" id="UP000029227"/>
    </source>
</evidence>
<dbReference type="GO" id="GO:0005886">
    <property type="term" value="C:plasma membrane"/>
    <property type="evidence" value="ECO:0007669"/>
    <property type="project" value="UniProtKB-SubCell"/>
</dbReference>
<protein>
    <submittedName>
        <fullName evidence="6">Na(+)/H(+) antiporter</fullName>
    </submittedName>
</protein>
<keyword evidence="3" id="KW-0050">Antiport</keyword>
<gene>
    <name evidence="6" type="ORF">JCM19237_5439</name>
</gene>
<feature type="transmembrane region" description="Helical" evidence="5">
    <location>
        <begin position="92"/>
        <end position="109"/>
    </location>
</feature>
<keyword evidence="4" id="KW-0406">Ion transport</keyword>
<reference evidence="6 7" key="1">
    <citation type="journal article" date="2014" name="Genome Announc.">
        <title>Draft Genome Sequences of Two Vibrionaceae Species, Vibrio ponticus C121 and Photobacterium aphoticum C119, Isolated as Coral Reef Microbiota.</title>
        <authorList>
            <person name="Al-saari N."/>
            <person name="Meirelles P.M."/>
            <person name="Mino S."/>
            <person name="Suda W."/>
            <person name="Oshima K."/>
            <person name="Hattori M."/>
            <person name="Ohkuma M."/>
            <person name="Thompson F.L."/>
            <person name="Gomez-Gil B."/>
            <person name="Sawabe T."/>
            <person name="Sawabe T."/>
        </authorList>
    </citation>
    <scope>NUCLEOTIDE SEQUENCE [LARGE SCALE GENOMIC DNA]</scope>
    <source>
        <strain evidence="6 7">JCM 19237</strain>
    </source>
</reference>
<comment type="subcellular location">
    <subcellularLocation>
        <location evidence="1">Cell membrane</location>
        <topology evidence="1">Multi-pass membrane protein</topology>
    </subcellularLocation>
</comment>
<keyword evidence="2" id="KW-0813">Transport</keyword>
<evidence type="ECO:0000256" key="4">
    <source>
        <dbReference type="ARBA" id="ARBA00023065"/>
    </source>
</evidence>
<keyword evidence="5" id="KW-1133">Transmembrane helix</keyword>
<evidence type="ECO:0000256" key="1">
    <source>
        <dbReference type="ARBA" id="ARBA00004651"/>
    </source>
</evidence>
<feature type="transmembrane region" description="Helical" evidence="5">
    <location>
        <begin position="6"/>
        <end position="24"/>
    </location>
</feature>
<dbReference type="eggNOG" id="COG3263">
    <property type="taxonomic scope" value="Bacteria"/>
</dbReference>